<dbReference type="SUPFAM" id="SSF53756">
    <property type="entry name" value="UDP-Glycosyltransferase/glycogen phosphorylase"/>
    <property type="match status" value="2"/>
</dbReference>
<dbReference type="PANTHER" id="PTHR46401">
    <property type="entry name" value="GLYCOSYLTRANSFERASE WBBK-RELATED"/>
    <property type="match status" value="1"/>
</dbReference>
<feature type="domain" description="Glycosyl transferase family 1" evidence="2">
    <location>
        <begin position="642"/>
        <end position="782"/>
    </location>
</feature>
<dbReference type="Pfam" id="PF13439">
    <property type="entry name" value="Glyco_transf_4"/>
    <property type="match status" value="1"/>
</dbReference>
<feature type="domain" description="Glycosyl transferase family 1" evidence="2">
    <location>
        <begin position="218"/>
        <end position="369"/>
    </location>
</feature>
<reference evidence="5" key="1">
    <citation type="submission" date="2018-05" db="EMBL/GenBank/DDBJ databases">
        <title>Luteimonas pekinense sp. nov., isolated from human Meibomian gland secretions, Beijing, China.</title>
        <authorList>
            <person name="Wen T."/>
            <person name="Bai H."/>
            <person name="Lv H."/>
        </authorList>
    </citation>
    <scope>NUCLEOTIDE SEQUENCE [LARGE SCALE GENOMIC DNA]</scope>
    <source>
        <strain evidence="5">83-4</strain>
    </source>
</reference>
<protein>
    <submittedName>
        <fullName evidence="4">Glycosyl transferase</fullName>
    </submittedName>
</protein>
<dbReference type="PANTHER" id="PTHR46401:SF2">
    <property type="entry name" value="GLYCOSYLTRANSFERASE WBBK-RELATED"/>
    <property type="match status" value="1"/>
</dbReference>
<accession>A0A344J941</accession>
<dbReference type="KEGG" id="lue:DCD74_08525"/>
<proteinExistence type="predicted"/>
<evidence type="ECO:0000256" key="1">
    <source>
        <dbReference type="ARBA" id="ARBA00022679"/>
    </source>
</evidence>
<dbReference type="InterPro" id="IPR001296">
    <property type="entry name" value="Glyco_trans_1"/>
</dbReference>
<evidence type="ECO:0000313" key="4">
    <source>
        <dbReference type="EMBL" id="AXA85551.1"/>
    </source>
</evidence>
<dbReference type="GO" id="GO:0016757">
    <property type="term" value="F:glycosyltransferase activity"/>
    <property type="evidence" value="ECO:0007669"/>
    <property type="project" value="InterPro"/>
</dbReference>
<dbReference type="AlphaFoldDB" id="A0A344J941"/>
<dbReference type="OrthoDB" id="9801609at2"/>
<dbReference type="InterPro" id="IPR028098">
    <property type="entry name" value="Glyco_trans_4-like_N"/>
</dbReference>
<dbReference type="CDD" id="cd03809">
    <property type="entry name" value="GT4_MtfB-like"/>
    <property type="match status" value="2"/>
</dbReference>
<evidence type="ECO:0000259" key="3">
    <source>
        <dbReference type="Pfam" id="PF13439"/>
    </source>
</evidence>
<sequence>MQSCLTDSRDRGIGRYAVNLTDALLACPGDDVWLVGLDTADPSRVRDIRHRMRTGRMPDTVAYRYPAVTFIDGHRLHVQAAESARARFYEALSVDVVLQTSHFEVGSAYATGFDWSERRPRTAVIAYDLIPLRYPQHYLPEGNPLTAVYRRKLEQFVRYDMFLAISEATRSDLVNMLNIPPEKIVLVGAGLDPGLRSRSTAVRIERAQSMLAGNGIVEPFILTVGNGDWRKNGVMALETFAALPERLRATHRLVMTQAGQDVVDALHGRFAGIAARVDILGRIDDELLAALYARCEVFFFPSLYEGFGLPVLEAMAFGAPVLSSSGGALAEVVPDPRGLFDPGDAAGASVLLASVLEDQALRAALREAGPVQLQHHDWSRSARIAQQALRELAQSGRSAGVTGLGVRQDDIRRWGALLAEVPDAARDLESGLEAMAARGVRRILVDVSEVARLDARTGIQRVVRRFCSGLAALAPEGVEVQPIMHTPDGVVYASRFAAERLGIQAFLGNDGERVRARPNDLLFMLDSSWIEPERFDPVAEEVRSLGGEVVWMVYDLIPIRHPECCDPGMPRVFSGWLRHAAGVTDGFVCISEATRSDLEEFIDSQSPMPRPRPWTRVVHLGSDLDGEVQSPPSQAVSRAIDKIGDLPLFIAVGTIEPRKDYATIVSAFEDLIAGADAALCLVGKHGWNVDALSERLRAHPLAGTRLHWFESASDADLTALMDRADVFLQASLSEGFGLPVIEAGSRGKPLLLSDIPVFREVAGANAEYFPPRDAAALSALMKAGIETGRWKMPTGMRTMTWSESAGRLLEILLH</sequence>
<keyword evidence="5" id="KW-1185">Reference proteome</keyword>
<dbReference type="Gene3D" id="3.40.50.2000">
    <property type="entry name" value="Glycogen Phosphorylase B"/>
    <property type="match status" value="2"/>
</dbReference>
<dbReference type="Pfam" id="PF00534">
    <property type="entry name" value="Glycos_transf_1"/>
    <property type="match status" value="2"/>
</dbReference>
<dbReference type="EMBL" id="CP029556">
    <property type="protein sequence ID" value="AXA85551.1"/>
    <property type="molecule type" value="Genomic_DNA"/>
</dbReference>
<organism evidence="4 5">
    <name type="scientific">Solilutibacter oculi</name>
    <dbReference type="NCBI Taxonomy" id="2698682"/>
    <lineage>
        <taxon>Bacteria</taxon>
        <taxon>Pseudomonadati</taxon>
        <taxon>Pseudomonadota</taxon>
        <taxon>Gammaproteobacteria</taxon>
        <taxon>Lysobacterales</taxon>
        <taxon>Lysobacteraceae</taxon>
        <taxon>Solilutibacter</taxon>
    </lineage>
</organism>
<name>A0A344J941_9GAMM</name>
<keyword evidence="1 4" id="KW-0808">Transferase</keyword>
<dbReference type="GO" id="GO:0009103">
    <property type="term" value="P:lipopolysaccharide biosynthetic process"/>
    <property type="evidence" value="ECO:0007669"/>
    <property type="project" value="TreeGrafter"/>
</dbReference>
<evidence type="ECO:0000259" key="2">
    <source>
        <dbReference type="Pfam" id="PF00534"/>
    </source>
</evidence>
<evidence type="ECO:0000313" key="5">
    <source>
        <dbReference type="Proteomes" id="UP000251842"/>
    </source>
</evidence>
<gene>
    <name evidence="4" type="ORF">DCD74_08525</name>
</gene>
<feature type="domain" description="Glycosyltransferase subfamily 4-like N-terminal" evidence="3">
    <location>
        <begin position="12"/>
        <end position="193"/>
    </location>
</feature>
<dbReference type="Proteomes" id="UP000251842">
    <property type="component" value="Chromosome"/>
</dbReference>